<evidence type="ECO:0000256" key="2">
    <source>
        <dbReference type="ARBA" id="ARBA00023002"/>
    </source>
</evidence>
<dbReference type="Pfam" id="PF01408">
    <property type="entry name" value="GFO_IDH_MocA"/>
    <property type="match status" value="1"/>
</dbReference>
<protein>
    <submittedName>
        <fullName evidence="4">Gfo/Idh/MocA family oxidoreductase</fullName>
    </submittedName>
</protein>
<keyword evidence="5" id="KW-1185">Reference proteome</keyword>
<sequence length="293" mass="32279">MRLAFLDHHLANYHADVFHRLITTTFADRDIELVAAFETDPVPGTDWCAEHGVPRAESAADAIRAADAVLVLAPDNLDTHRAFAQQLLPSGRRVVFDKLLAPNPTEAWQIVELAERHEAAIFSGSGLRYAAEVEELLADVGSDDVQDAFARGYGRWDHYGIHTLSLAVRLGGHRIRRVRECGVDDSRALVLDHGDRRTLVDCRTGRNAAEALGWTCGVKVDGSWRTATVTDAEMFYTNLLRHYLDFFADGAAESTPEELARLASVLAASQASLASGGEWIEIGRPNYDVEESR</sequence>
<dbReference type="AlphaFoldDB" id="A0A6N9YSC4"/>
<evidence type="ECO:0000313" key="5">
    <source>
        <dbReference type="Proteomes" id="UP000469185"/>
    </source>
</evidence>
<dbReference type="GO" id="GO:0016491">
    <property type="term" value="F:oxidoreductase activity"/>
    <property type="evidence" value="ECO:0007669"/>
    <property type="project" value="UniProtKB-KW"/>
</dbReference>
<proteinExistence type="inferred from homology"/>
<keyword evidence="2" id="KW-0560">Oxidoreductase</keyword>
<gene>
    <name evidence="4" type="ORF">G1H11_21480</name>
</gene>
<dbReference type="RefSeq" id="WP_163820666.1">
    <property type="nucleotide sequence ID" value="NZ_JAAGOB010000014.1"/>
</dbReference>
<accession>A0A6N9YSC4</accession>
<organism evidence="4 5">
    <name type="scientific">Phytoactinopolyspora alkaliphila</name>
    <dbReference type="NCBI Taxonomy" id="1783498"/>
    <lineage>
        <taxon>Bacteria</taxon>
        <taxon>Bacillati</taxon>
        <taxon>Actinomycetota</taxon>
        <taxon>Actinomycetes</taxon>
        <taxon>Jiangellales</taxon>
        <taxon>Jiangellaceae</taxon>
        <taxon>Phytoactinopolyspora</taxon>
    </lineage>
</organism>
<dbReference type="InterPro" id="IPR036291">
    <property type="entry name" value="NAD(P)-bd_dom_sf"/>
</dbReference>
<evidence type="ECO:0000256" key="1">
    <source>
        <dbReference type="ARBA" id="ARBA00010928"/>
    </source>
</evidence>
<comment type="caution">
    <text evidence="4">The sequence shown here is derived from an EMBL/GenBank/DDBJ whole genome shotgun (WGS) entry which is preliminary data.</text>
</comment>
<dbReference type="GO" id="GO:0000166">
    <property type="term" value="F:nucleotide binding"/>
    <property type="evidence" value="ECO:0007669"/>
    <property type="project" value="InterPro"/>
</dbReference>
<dbReference type="Gene3D" id="3.40.50.720">
    <property type="entry name" value="NAD(P)-binding Rossmann-like Domain"/>
    <property type="match status" value="1"/>
</dbReference>
<feature type="domain" description="Gfo/Idh/MocA-like oxidoreductase N-terminal" evidence="3">
    <location>
        <begin position="29"/>
        <end position="123"/>
    </location>
</feature>
<dbReference type="InterPro" id="IPR051317">
    <property type="entry name" value="Gfo/Idh/MocA_oxidoreduct"/>
</dbReference>
<comment type="similarity">
    <text evidence="1">Belongs to the Gfo/Idh/MocA family.</text>
</comment>
<evidence type="ECO:0000313" key="4">
    <source>
        <dbReference type="EMBL" id="NED97874.1"/>
    </source>
</evidence>
<dbReference type="SUPFAM" id="SSF51735">
    <property type="entry name" value="NAD(P)-binding Rossmann-fold domains"/>
    <property type="match status" value="1"/>
</dbReference>
<dbReference type="EMBL" id="JAAGOB010000014">
    <property type="protein sequence ID" value="NED97874.1"/>
    <property type="molecule type" value="Genomic_DNA"/>
</dbReference>
<dbReference type="PANTHER" id="PTHR43708:SF5">
    <property type="entry name" value="CONSERVED EXPRESSED OXIDOREDUCTASE (EUROFUNG)-RELATED"/>
    <property type="match status" value="1"/>
</dbReference>
<name>A0A6N9YSC4_9ACTN</name>
<dbReference type="InterPro" id="IPR000683">
    <property type="entry name" value="Gfo/Idh/MocA-like_OxRdtase_N"/>
</dbReference>
<dbReference type="Proteomes" id="UP000469185">
    <property type="component" value="Unassembled WGS sequence"/>
</dbReference>
<reference evidence="4 5" key="1">
    <citation type="submission" date="2020-02" db="EMBL/GenBank/DDBJ databases">
        <authorList>
            <person name="Li X.-J."/>
            <person name="Feng X.-M."/>
        </authorList>
    </citation>
    <scope>NUCLEOTIDE SEQUENCE [LARGE SCALE GENOMIC DNA]</scope>
    <source>
        <strain evidence="4 5">CGMCC 4.7225</strain>
    </source>
</reference>
<dbReference type="PANTHER" id="PTHR43708">
    <property type="entry name" value="CONSERVED EXPRESSED OXIDOREDUCTASE (EUROFUNG)"/>
    <property type="match status" value="1"/>
</dbReference>
<evidence type="ECO:0000259" key="3">
    <source>
        <dbReference type="Pfam" id="PF01408"/>
    </source>
</evidence>